<sequence>MGTDHPGCGAEISHGRVYRANGSHLTSWGRGRCGAGGPLYLLCTSCQEKYLASKRNKKLTDCCRSEEQASDLISAQSSIGEGMDGTEILTGQEDFSVLCGPLGLSDQKLVPDSIHFPGPDPLGASRLSNNNAGTEMTEHTVSCGRGTLAEQTTYLRDAKDRMLALRHITTTTHILLAHRIVMKALCLLFVSSSVESAMPGFKALGLTNIKTLVHLMCLTAAGRSLETDSRAHQPQSRGIGQSSPASSVPCLTSAVEFLVSSDISAARTLNEICAQALISLATGTIRTNHQRPEDLSTPNSPGSDARVLGSTQVLVTQALIDILVEKGFRHLPAEKEEAEMKGEPSVIRWMNGGS</sequence>
<dbReference type="Proteomes" id="UP001066276">
    <property type="component" value="Chromosome 1_1"/>
</dbReference>
<evidence type="ECO:0000313" key="3">
    <source>
        <dbReference type="Proteomes" id="UP001066276"/>
    </source>
</evidence>
<reference evidence="2" key="1">
    <citation type="journal article" date="2022" name="bioRxiv">
        <title>Sequencing and chromosome-scale assembly of the giantPleurodeles waltlgenome.</title>
        <authorList>
            <person name="Brown T."/>
            <person name="Elewa A."/>
            <person name="Iarovenko S."/>
            <person name="Subramanian E."/>
            <person name="Araus A.J."/>
            <person name="Petzold A."/>
            <person name="Susuki M."/>
            <person name="Suzuki K.-i.T."/>
            <person name="Hayashi T."/>
            <person name="Toyoda A."/>
            <person name="Oliveira C."/>
            <person name="Osipova E."/>
            <person name="Leigh N.D."/>
            <person name="Simon A."/>
            <person name="Yun M.H."/>
        </authorList>
    </citation>
    <scope>NUCLEOTIDE SEQUENCE</scope>
    <source>
        <strain evidence="2">20211129_DDA</strain>
        <tissue evidence="2">Liver</tissue>
    </source>
</reference>
<evidence type="ECO:0000313" key="2">
    <source>
        <dbReference type="EMBL" id="KAJ1212715.1"/>
    </source>
</evidence>
<feature type="region of interest" description="Disordered" evidence="1">
    <location>
        <begin position="228"/>
        <end position="247"/>
    </location>
</feature>
<organism evidence="2 3">
    <name type="scientific">Pleurodeles waltl</name>
    <name type="common">Iberian ribbed newt</name>
    <dbReference type="NCBI Taxonomy" id="8319"/>
    <lineage>
        <taxon>Eukaryota</taxon>
        <taxon>Metazoa</taxon>
        <taxon>Chordata</taxon>
        <taxon>Craniata</taxon>
        <taxon>Vertebrata</taxon>
        <taxon>Euteleostomi</taxon>
        <taxon>Amphibia</taxon>
        <taxon>Batrachia</taxon>
        <taxon>Caudata</taxon>
        <taxon>Salamandroidea</taxon>
        <taxon>Salamandridae</taxon>
        <taxon>Pleurodelinae</taxon>
        <taxon>Pleurodeles</taxon>
    </lineage>
</organism>
<dbReference type="AlphaFoldDB" id="A0AAV7WKH6"/>
<gene>
    <name evidence="2" type="ORF">NDU88_000367</name>
</gene>
<evidence type="ECO:0000256" key="1">
    <source>
        <dbReference type="SAM" id="MobiDB-lite"/>
    </source>
</evidence>
<comment type="caution">
    <text evidence="2">The sequence shown here is derived from an EMBL/GenBank/DDBJ whole genome shotgun (WGS) entry which is preliminary data.</text>
</comment>
<keyword evidence="3" id="KW-1185">Reference proteome</keyword>
<protein>
    <submittedName>
        <fullName evidence="2">Uncharacterized protein</fullName>
    </submittedName>
</protein>
<feature type="compositionally biased region" description="Polar residues" evidence="1">
    <location>
        <begin position="232"/>
        <end position="247"/>
    </location>
</feature>
<accession>A0AAV7WKH6</accession>
<dbReference type="EMBL" id="JANPWB010000001">
    <property type="protein sequence ID" value="KAJ1212715.1"/>
    <property type="molecule type" value="Genomic_DNA"/>
</dbReference>
<name>A0AAV7WKH6_PLEWA</name>
<proteinExistence type="predicted"/>